<evidence type="ECO:0000256" key="1">
    <source>
        <dbReference type="ARBA" id="ARBA00022729"/>
    </source>
</evidence>
<dbReference type="GO" id="GO:0008843">
    <property type="term" value="F:endochitinase activity"/>
    <property type="evidence" value="ECO:0007669"/>
    <property type="project" value="UniProtKB-EC"/>
</dbReference>
<gene>
    <name evidence="5" type="ORF">HELGO_WM538</name>
</gene>
<dbReference type="PANTHER" id="PTHR44103:SF1">
    <property type="entry name" value="PROPROTEIN CONVERTASE P"/>
    <property type="match status" value="1"/>
</dbReference>
<proteinExistence type="predicted"/>
<dbReference type="SUPFAM" id="SSF49313">
    <property type="entry name" value="Cadherin-like"/>
    <property type="match status" value="4"/>
</dbReference>
<dbReference type="EC" id="3.2.1.14" evidence="5"/>
<dbReference type="InterPro" id="IPR002126">
    <property type="entry name" value="Cadherin-like_dom"/>
</dbReference>
<keyword evidence="5" id="KW-0326">Glycosidase</keyword>
<feature type="domain" description="Cadherin" evidence="4">
    <location>
        <begin position="1191"/>
        <end position="1308"/>
    </location>
</feature>
<feature type="domain" description="Cadherin" evidence="4">
    <location>
        <begin position="271"/>
        <end position="380"/>
    </location>
</feature>
<feature type="domain" description="Cadherin" evidence="4">
    <location>
        <begin position="724"/>
        <end position="823"/>
    </location>
</feature>
<dbReference type="InterPro" id="IPR015919">
    <property type="entry name" value="Cadherin-like_sf"/>
</dbReference>
<dbReference type="GO" id="GO:0005509">
    <property type="term" value="F:calcium ion binding"/>
    <property type="evidence" value="ECO:0007669"/>
    <property type="project" value="InterPro"/>
</dbReference>
<feature type="region of interest" description="Disordered" evidence="2">
    <location>
        <begin position="1093"/>
        <end position="1120"/>
    </location>
</feature>
<protein>
    <submittedName>
        <fullName evidence="5">Chitinase (EC)</fullName>
        <ecNumber evidence="5">3.2.1.14</ecNumber>
    </submittedName>
</protein>
<dbReference type="CDD" id="cd11304">
    <property type="entry name" value="Cadherin_repeat"/>
    <property type="match status" value="4"/>
</dbReference>
<accession>A0A6S6T868</accession>
<dbReference type="Pfam" id="PF07603">
    <property type="entry name" value="Lcl_C"/>
    <property type="match status" value="1"/>
</dbReference>
<dbReference type="EMBL" id="CACVAS010000107">
    <property type="protein sequence ID" value="CAA6819481.1"/>
    <property type="molecule type" value="Genomic_DNA"/>
</dbReference>
<dbReference type="GO" id="GO:0007156">
    <property type="term" value="P:homophilic cell adhesion via plasma membrane adhesion molecules"/>
    <property type="evidence" value="ECO:0007669"/>
    <property type="project" value="InterPro"/>
</dbReference>
<keyword evidence="5" id="KW-0378">Hydrolase</keyword>
<evidence type="ECO:0000313" key="5">
    <source>
        <dbReference type="EMBL" id="CAA6819481.1"/>
    </source>
</evidence>
<dbReference type="Pfam" id="PF13517">
    <property type="entry name" value="FG-GAP_3"/>
    <property type="match status" value="3"/>
</dbReference>
<evidence type="ECO:0000256" key="3">
    <source>
        <dbReference type="SAM" id="SignalP"/>
    </source>
</evidence>
<evidence type="ECO:0000259" key="4">
    <source>
        <dbReference type="PROSITE" id="PS50268"/>
    </source>
</evidence>
<dbReference type="SUPFAM" id="SSF69318">
    <property type="entry name" value="Integrin alpha N-terminal domain"/>
    <property type="match status" value="1"/>
</dbReference>
<dbReference type="Gene3D" id="2.60.40.10">
    <property type="entry name" value="Immunoglobulins"/>
    <property type="match status" value="3"/>
</dbReference>
<organism evidence="5">
    <name type="scientific">uncultured Sulfurovum sp</name>
    <dbReference type="NCBI Taxonomy" id="269237"/>
    <lineage>
        <taxon>Bacteria</taxon>
        <taxon>Pseudomonadati</taxon>
        <taxon>Campylobacterota</taxon>
        <taxon>Epsilonproteobacteria</taxon>
        <taxon>Campylobacterales</taxon>
        <taxon>Sulfurovaceae</taxon>
        <taxon>Sulfurovum</taxon>
        <taxon>environmental samples</taxon>
    </lineage>
</organism>
<keyword evidence="1 3" id="KW-0732">Signal</keyword>
<feature type="domain" description="Cadherin" evidence="4">
    <location>
        <begin position="822"/>
        <end position="924"/>
    </location>
</feature>
<dbReference type="InterPro" id="IPR011460">
    <property type="entry name" value="Lcl_C"/>
</dbReference>
<dbReference type="PROSITE" id="PS50268">
    <property type="entry name" value="CADHERIN_2"/>
    <property type="match status" value="4"/>
</dbReference>
<dbReference type="Gene3D" id="2.60.40.60">
    <property type="entry name" value="Cadherins"/>
    <property type="match status" value="4"/>
</dbReference>
<reference evidence="5" key="1">
    <citation type="submission" date="2020-01" db="EMBL/GenBank/DDBJ databases">
        <authorList>
            <person name="Meier V. D."/>
            <person name="Meier V D."/>
        </authorList>
    </citation>
    <scope>NUCLEOTIDE SEQUENCE</scope>
    <source>
        <strain evidence="5">HLG_WM_MAG_01</strain>
    </source>
</reference>
<dbReference type="Pfam" id="PF16403">
    <property type="entry name" value="Bact_surface_Ig-like"/>
    <property type="match status" value="2"/>
</dbReference>
<dbReference type="SMART" id="SM00112">
    <property type="entry name" value="CA"/>
    <property type="match status" value="4"/>
</dbReference>
<dbReference type="PANTHER" id="PTHR44103">
    <property type="entry name" value="PROPROTEIN CONVERTASE P"/>
    <property type="match status" value="1"/>
</dbReference>
<evidence type="ECO:0000256" key="2">
    <source>
        <dbReference type="SAM" id="MobiDB-lite"/>
    </source>
</evidence>
<feature type="compositionally biased region" description="Low complexity" evidence="2">
    <location>
        <begin position="1106"/>
        <end position="1116"/>
    </location>
</feature>
<dbReference type="PRINTS" id="PR00205">
    <property type="entry name" value="CADHERIN"/>
</dbReference>
<feature type="chain" id="PRO_5027918135" evidence="3">
    <location>
        <begin position="27"/>
        <end position="1460"/>
    </location>
</feature>
<dbReference type="InterPro" id="IPR013783">
    <property type="entry name" value="Ig-like_fold"/>
</dbReference>
<dbReference type="InterPro" id="IPR032179">
    <property type="entry name" value="Cry22Aa_Ig-like"/>
</dbReference>
<feature type="signal peptide" evidence="3">
    <location>
        <begin position="1"/>
        <end position="26"/>
    </location>
</feature>
<dbReference type="GO" id="GO:0016020">
    <property type="term" value="C:membrane"/>
    <property type="evidence" value="ECO:0007669"/>
    <property type="project" value="InterPro"/>
</dbReference>
<dbReference type="InterPro" id="IPR028994">
    <property type="entry name" value="Integrin_alpha_N"/>
</dbReference>
<dbReference type="InterPro" id="IPR013517">
    <property type="entry name" value="FG-GAP"/>
</dbReference>
<dbReference type="Pfam" id="PF00028">
    <property type="entry name" value="Cadherin"/>
    <property type="match status" value="2"/>
</dbReference>
<sequence>MFYLKKRLLSLFLVASMSLTSLQASSEEHNLTDEQLHAFMGIITNFILSSPTQKELVFEKIEAYAQSDGNTSTPNINDYTHAQVTGVDNRTITPLNEAIALLDTTEVDSTAKIQEILDTILSTPPALTLVGDANFTLEVNTPYTELGATAIDVLDGNLTSSIVISGSVDMQTLGRQTLTYSVTDMDNNTATVERNVSVVDSTPPVIALTGANPQTIEVHTPYTELGATATDNYDTNLTGNIVINITDTNINVVGTYNVYYDVNDTSGNEALQVTRTVHVADTTPPTFTSEDNTTVAENQTDAITLQATDASAITYSISGGDSADFDVNATTGVVTFKVASDFETKDLYTFTATATDVYGNESTQEVTVNISNLNDNPPMLNTSHYNVVWGSHLISVSGSGLTTFAIDDMNGDDSLDFVVGNDGDNNIILLDNDGNTTFSESFATSNIESESVFIIDMDLDGDKDIVSAEDDSDSVRWYENDGNQTFTEHVISSNADGAFSVMVADVDNDGDMDVLSASQNDNKIAWYENDGNQTFTEHVISSNASGAISVQVADVDSDGDMDVLSASQNDNKIAWYENDGNQTFTEHVISSNASGAISVQVADVDSDGDMDVLSASQYDDKIAWYENDGNQTFTEHVISSNADGAYTVNIEDIDNDGDIDVLSTSVNDDKIAWYENDGNQTFTEHIVSTSLINPHNIFARDINNNGKQNIVSASYNSNDIAWYEQNLGLFVIENNETVGTLVATDQDGDMLTYSLSGEDAALFNIDSHTGALTFIGAPNFENPIDSNGDNDYNIIVSVTDGNATVEEELIIRIEDEADVVPILNNATFTVIENALDNHYIGRVSISNSGDTPITSYRLEGSTDFDIDSSGNIRVASGADIDYETTISYALTVYASNDAGESNEANVTINVLDITVPVLVTTPLYSSDSNFTFEVLGDDADIMFLDGVDTTYMFDGTTVEHTLQKDENNTVTIQANSILNEVASFTLLETLDINLTDQSITPVINSINRSNSYAKYYSFKTDREHNLTIDMMASFDTYLFLLDANKTQLYSNDDGGEGVNSRFTDLILPAGKYFIEATTFGSHTTGLFNLNIKDNTEQNDTTPPEEPTLTAEAPTETSDTNTTVEVNGEVGATVYVNGQAVGVIGADGKVLVTLPLVLGDNTFSVTLKDEAGNESSVLSIEVTMLDTTPPLFTSDDNATVAENQIDAITLQATDASTITYSISGGDSADFDVNATTGVVTFKVAPDFETKDLYTFTATATDAYGNEGTQEVAVSILDVVETVGLKKTGQTTVYVANDDGDYQKGVTPSYTRDDNKSIVTDHITGLQWADDVNVSSSSMRKQWLTPTNYDICRGQNGQTQDTNKCTDTFGDTATTYCTNLTLGGYNDWRLPNIEELVFITDKGRVSPAINPVFENVSTNNYWSSTTHASNTSSAWVVNFYYGYDYGNIKTASLYVRCVRDGQ</sequence>
<name>A0A6S6T868_9BACT</name>